<name>A0A3N4VE10_9GAMM</name>
<keyword evidence="4" id="KW-0998">Cell outer membrane</keyword>
<evidence type="ECO:0000259" key="7">
    <source>
        <dbReference type="PROSITE" id="PS51123"/>
    </source>
</evidence>
<dbReference type="Pfam" id="PF00691">
    <property type="entry name" value="OmpA"/>
    <property type="match status" value="1"/>
</dbReference>
<dbReference type="PANTHER" id="PTHR30329:SF21">
    <property type="entry name" value="LIPOPROTEIN YIAD-RELATED"/>
    <property type="match status" value="1"/>
</dbReference>
<dbReference type="AlphaFoldDB" id="A0A3N4VE10"/>
<accession>A0A3N4VE10</accession>
<gene>
    <name evidence="8" type="ORF">EDC50_1864</name>
</gene>
<dbReference type="SUPFAM" id="SSF103088">
    <property type="entry name" value="OmpA-like"/>
    <property type="match status" value="1"/>
</dbReference>
<evidence type="ECO:0000256" key="3">
    <source>
        <dbReference type="ARBA" id="ARBA00023136"/>
    </source>
</evidence>
<dbReference type="InterPro" id="IPR037873">
    <property type="entry name" value="BamE-like"/>
</dbReference>
<keyword evidence="2 6" id="KW-0732">Signal</keyword>
<feature type="signal peptide" evidence="6">
    <location>
        <begin position="1"/>
        <end position="25"/>
    </location>
</feature>
<dbReference type="Gene3D" id="3.30.1450.10">
    <property type="match status" value="1"/>
</dbReference>
<evidence type="ECO:0000256" key="2">
    <source>
        <dbReference type="ARBA" id="ARBA00022729"/>
    </source>
</evidence>
<evidence type="ECO:0000256" key="6">
    <source>
        <dbReference type="SAM" id="SignalP"/>
    </source>
</evidence>
<dbReference type="Proteomes" id="UP000269708">
    <property type="component" value="Unassembled WGS sequence"/>
</dbReference>
<dbReference type="GO" id="GO:0009279">
    <property type="term" value="C:cell outer membrane"/>
    <property type="evidence" value="ECO:0007669"/>
    <property type="project" value="UniProtKB-SubCell"/>
</dbReference>
<comment type="caution">
    <text evidence="8">The sequence shown here is derived from an EMBL/GenBank/DDBJ whole genome shotgun (WGS) entry which is preliminary data.</text>
</comment>
<dbReference type="EMBL" id="RKQN01000002">
    <property type="protein sequence ID" value="RPE80033.1"/>
    <property type="molecule type" value="Genomic_DNA"/>
</dbReference>
<keyword evidence="3 5" id="KW-0472">Membrane</keyword>
<proteinExistence type="predicted"/>
<protein>
    <submittedName>
        <fullName evidence="8">Beta-barrel assembly machine subunit BamE</fullName>
    </submittedName>
</protein>
<dbReference type="Pfam" id="PF04355">
    <property type="entry name" value="BamE"/>
    <property type="match status" value="1"/>
</dbReference>
<sequence>MKIGKHAGAALGWTALALAAAMAGAGCTRHVSRDVSPEGTAGEVVFPARERIVLEEGTFPNRESLRQIGPGATKDQLYHLIGRPHFREGFAAREWDYLFHFREGDRIVTCQYKVIFDRQYRGRSFHWSPAECAGLLQGGDEAAGGQSAAGAAKRFEVSTDALFAFDRSDVADILPHGREEIARIAAQIRGGTGQYRTRVIGHTDGIGDAAYNLALSQRRAETVRRLLIDDGVPAERITAEGRGEAEPLKRCDPSLPRAALIDCLQPNRRVVIATDGVR</sequence>
<evidence type="ECO:0000313" key="9">
    <source>
        <dbReference type="Proteomes" id="UP000269708"/>
    </source>
</evidence>
<feature type="domain" description="OmpA-like" evidence="7">
    <location>
        <begin position="150"/>
        <end position="278"/>
    </location>
</feature>
<dbReference type="OrthoDB" id="1149075at2"/>
<dbReference type="InterPro" id="IPR050330">
    <property type="entry name" value="Bact_OuterMem_StrucFunc"/>
</dbReference>
<comment type="subcellular location">
    <subcellularLocation>
        <location evidence="1">Cell outer membrane</location>
    </subcellularLocation>
</comment>
<dbReference type="PRINTS" id="PR01021">
    <property type="entry name" value="OMPADOMAIN"/>
</dbReference>
<reference evidence="8 9" key="1">
    <citation type="submission" date="2018-11" db="EMBL/GenBank/DDBJ databases">
        <title>Genomic Encyclopedia of Type Strains, Phase IV (KMG-IV): sequencing the most valuable type-strain genomes for metagenomic binning, comparative biology and taxonomic classification.</title>
        <authorList>
            <person name="Goeker M."/>
        </authorList>
    </citation>
    <scope>NUCLEOTIDE SEQUENCE [LARGE SCALE GENOMIC DNA]</scope>
    <source>
        <strain evidence="8 9">DSM 25623</strain>
    </source>
</reference>
<evidence type="ECO:0000313" key="8">
    <source>
        <dbReference type="EMBL" id="RPE80033.1"/>
    </source>
</evidence>
<evidence type="ECO:0000256" key="5">
    <source>
        <dbReference type="PROSITE-ProRule" id="PRU00473"/>
    </source>
</evidence>
<dbReference type="InterPro" id="IPR036737">
    <property type="entry name" value="OmpA-like_sf"/>
</dbReference>
<dbReference type="InterPro" id="IPR007450">
    <property type="entry name" value="BamE_dom"/>
</dbReference>
<dbReference type="PROSITE" id="PS51257">
    <property type="entry name" value="PROKAR_LIPOPROTEIN"/>
    <property type="match status" value="1"/>
</dbReference>
<feature type="chain" id="PRO_5017950493" evidence="6">
    <location>
        <begin position="26"/>
        <end position="278"/>
    </location>
</feature>
<dbReference type="InterPro" id="IPR006664">
    <property type="entry name" value="OMP_bac"/>
</dbReference>
<dbReference type="Gene3D" id="3.30.1330.60">
    <property type="entry name" value="OmpA-like domain"/>
    <property type="match status" value="1"/>
</dbReference>
<dbReference type="InterPro" id="IPR006665">
    <property type="entry name" value="OmpA-like"/>
</dbReference>
<dbReference type="PROSITE" id="PS51123">
    <property type="entry name" value="OMPA_2"/>
    <property type="match status" value="1"/>
</dbReference>
<dbReference type="RefSeq" id="WP_123770196.1">
    <property type="nucleotide sequence ID" value="NZ_RKQN01000002.1"/>
</dbReference>
<dbReference type="PANTHER" id="PTHR30329">
    <property type="entry name" value="STATOR ELEMENT OF FLAGELLAR MOTOR COMPLEX"/>
    <property type="match status" value="1"/>
</dbReference>
<evidence type="ECO:0000256" key="1">
    <source>
        <dbReference type="ARBA" id="ARBA00004442"/>
    </source>
</evidence>
<dbReference type="CDD" id="cd07185">
    <property type="entry name" value="OmpA_C-like"/>
    <property type="match status" value="1"/>
</dbReference>
<keyword evidence="9" id="KW-1185">Reference proteome</keyword>
<organism evidence="8 9">
    <name type="scientific">Vulcaniibacterium tengchongense</name>
    <dbReference type="NCBI Taxonomy" id="1273429"/>
    <lineage>
        <taxon>Bacteria</taxon>
        <taxon>Pseudomonadati</taxon>
        <taxon>Pseudomonadota</taxon>
        <taxon>Gammaproteobacteria</taxon>
        <taxon>Lysobacterales</taxon>
        <taxon>Lysobacteraceae</taxon>
        <taxon>Vulcaniibacterium</taxon>
    </lineage>
</organism>
<evidence type="ECO:0000256" key="4">
    <source>
        <dbReference type="ARBA" id="ARBA00023237"/>
    </source>
</evidence>